<dbReference type="InterPro" id="IPR027267">
    <property type="entry name" value="AH/BAR_dom_sf"/>
</dbReference>
<evidence type="ECO:0000256" key="1">
    <source>
        <dbReference type="ARBA" id="ARBA00004586"/>
    </source>
</evidence>
<keyword evidence="4" id="KW-0256">Endoplasmic reticulum</keyword>
<comment type="caution">
    <text evidence="12">The sequence shown here is derived from an EMBL/GenBank/DDBJ whole genome shotgun (WGS) entry which is preliminary data.</text>
</comment>
<keyword evidence="3 10" id="KW-0812">Transmembrane</keyword>
<keyword evidence="7" id="KW-0446">Lipid-binding</keyword>
<evidence type="ECO:0000256" key="3">
    <source>
        <dbReference type="ARBA" id="ARBA00022692"/>
    </source>
</evidence>
<evidence type="ECO:0000256" key="10">
    <source>
        <dbReference type="SAM" id="Phobius"/>
    </source>
</evidence>
<evidence type="ECO:0000313" key="13">
    <source>
        <dbReference type="Proteomes" id="UP001162131"/>
    </source>
</evidence>
<keyword evidence="6" id="KW-0445">Lipid transport</keyword>
<evidence type="ECO:0000256" key="4">
    <source>
        <dbReference type="ARBA" id="ARBA00022824"/>
    </source>
</evidence>
<evidence type="ECO:0000256" key="8">
    <source>
        <dbReference type="ARBA" id="ARBA00023136"/>
    </source>
</evidence>
<dbReference type="Gene3D" id="1.20.1270.60">
    <property type="entry name" value="Arfaptin homology (AH) domain/BAR domain"/>
    <property type="match status" value="2"/>
</dbReference>
<dbReference type="PANTHER" id="PTHR13466:SF0">
    <property type="entry name" value="SMP-LTD DOMAIN-CONTAINING PROTEIN"/>
    <property type="match status" value="1"/>
</dbReference>
<accession>A0AAU9K0I9</accession>
<gene>
    <name evidence="12" type="ORF">BSTOLATCC_MIC53823</name>
</gene>
<evidence type="ECO:0000259" key="11">
    <source>
        <dbReference type="PROSITE" id="PS51847"/>
    </source>
</evidence>
<evidence type="ECO:0000256" key="9">
    <source>
        <dbReference type="SAM" id="Coils"/>
    </source>
</evidence>
<dbReference type="EMBL" id="CAJZBQ010000053">
    <property type="protein sequence ID" value="CAG9331760.1"/>
    <property type="molecule type" value="Genomic_DNA"/>
</dbReference>
<keyword evidence="8 10" id="KW-0472">Membrane</keyword>
<dbReference type="GO" id="GO:0006869">
    <property type="term" value="P:lipid transport"/>
    <property type="evidence" value="ECO:0007669"/>
    <property type="project" value="UniProtKB-KW"/>
</dbReference>
<dbReference type="GO" id="GO:0005789">
    <property type="term" value="C:endoplasmic reticulum membrane"/>
    <property type="evidence" value="ECO:0007669"/>
    <property type="project" value="UniProtKB-SubCell"/>
</dbReference>
<feature type="coiled-coil region" evidence="9">
    <location>
        <begin position="465"/>
        <end position="530"/>
    </location>
</feature>
<protein>
    <recommendedName>
        <fullName evidence="11">SMP-LTD domain-containing protein</fullName>
    </recommendedName>
</protein>
<dbReference type="SUPFAM" id="SSF103657">
    <property type="entry name" value="BAR/IMD domain-like"/>
    <property type="match status" value="1"/>
</dbReference>
<sequence length="800" mass="92912">MESKLKKIAPAVGAFSVFIYIYPEKLYTIFWFCGGVWFTILLQLAVYYLFLLKEPREKLEEPKTDRKINLRKDSAERIEMRREQHDATPRRSLKRRETMVPCLCKGSEFNSLASGSDSTITELVQYMKDLVQIEKAYGQALSKIGEISFLTKVISKQNKSQLFGNLKVTLNQIGINHTDEAKYLSDSLIEHLLVVEKEMKSKHKELAQKLKNFYGNVEAAANDLQKVQTKLTETQNAQQKAQNEYKDIKNIGFEVIAKREMKLKLISSELSTLQHTLQQMKDKLNEEIYKYLPKAKEVFEEFKVLRHQKASQYISCVKSWINSLESCMSNNLQVWHKNNDESMYTEGDEILDIDEEVKANESSLNWNKRQRSLEMKEEKFGIKDIKDIWAKAVNRITAVNQQEIEDLDKKAKEVKNYFEDITAFIKNLISAERNYASELNLIIEAWHNLDELGIGDEWRSTAKDFEFVTEAIERHSEEVEGVREELNNFEVYLSDFYELLDKAKGTPELLQKVKEKLSELIILKDRLDETCKAKLTIALGNKLKECHKFLSSLHHMDDAEDIEVFGQFSDKAKNHREQCPYFIQEIVPESGSENTTVTRIQTGSAESSVWLNELLSTYISEWIDAPRFQKWICRRLKKVYNKDRPEIISEINVRNVELGGQSPIVSEFTPLSKDSELDFYYEFDLVFEGQVIINIDFQVLLGPAKIPIYVRIILHSFNGRVMLFYTPSDKGMSWYSLTAKPDLRITLEPVLGKANKVELKKFPQLIAFLMKGVDKKLEKFIFPNTRSIKIPKGKKPIFRL</sequence>
<feature type="transmembrane region" description="Helical" evidence="10">
    <location>
        <begin position="29"/>
        <end position="50"/>
    </location>
</feature>
<name>A0AAU9K0I9_9CILI</name>
<evidence type="ECO:0000313" key="12">
    <source>
        <dbReference type="EMBL" id="CAG9331760.1"/>
    </source>
</evidence>
<evidence type="ECO:0000256" key="5">
    <source>
        <dbReference type="ARBA" id="ARBA00022989"/>
    </source>
</evidence>
<organism evidence="12 13">
    <name type="scientific">Blepharisma stoltei</name>
    <dbReference type="NCBI Taxonomy" id="1481888"/>
    <lineage>
        <taxon>Eukaryota</taxon>
        <taxon>Sar</taxon>
        <taxon>Alveolata</taxon>
        <taxon>Ciliophora</taxon>
        <taxon>Postciliodesmatophora</taxon>
        <taxon>Heterotrichea</taxon>
        <taxon>Heterotrichida</taxon>
        <taxon>Blepharismidae</taxon>
        <taxon>Blepharisma</taxon>
    </lineage>
</organism>
<keyword evidence="2" id="KW-0813">Transport</keyword>
<keyword evidence="9" id="KW-0175">Coiled coil</keyword>
<dbReference type="InterPro" id="IPR031468">
    <property type="entry name" value="SMP_LBD"/>
</dbReference>
<feature type="coiled-coil region" evidence="9">
    <location>
        <begin position="217"/>
        <end position="283"/>
    </location>
</feature>
<reference evidence="12" key="1">
    <citation type="submission" date="2021-09" db="EMBL/GenBank/DDBJ databases">
        <authorList>
            <consortium name="AG Swart"/>
            <person name="Singh M."/>
            <person name="Singh A."/>
            <person name="Seah K."/>
            <person name="Emmerich C."/>
        </authorList>
    </citation>
    <scope>NUCLEOTIDE SEQUENCE</scope>
    <source>
        <strain evidence="12">ATCC30299</strain>
    </source>
</reference>
<dbReference type="PROSITE" id="PS51847">
    <property type="entry name" value="SMP"/>
    <property type="match status" value="1"/>
</dbReference>
<keyword evidence="13" id="KW-1185">Reference proteome</keyword>
<dbReference type="Proteomes" id="UP001162131">
    <property type="component" value="Unassembled WGS sequence"/>
</dbReference>
<evidence type="ECO:0000256" key="7">
    <source>
        <dbReference type="ARBA" id="ARBA00023121"/>
    </source>
</evidence>
<evidence type="ECO:0000256" key="2">
    <source>
        <dbReference type="ARBA" id="ARBA00022448"/>
    </source>
</evidence>
<proteinExistence type="predicted"/>
<dbReference type="AlphaFoldDB" id="A0AAU9K0I9"/>
<comment type="subcellular location">
    <subcellularLocation>
        <location evidence="1">Endoplasmic reticulum membrane</location>
    </subcellularLocation>
</comment>
<dbReference type="GO" id="GO:0008289">
    <property type="term" value="F:lipid binding"/>
    <property type="evidence" value="ECO:0007669"/>
    <property type="project" value="UniProtKB-KW"/>
</dbReference>
<feature type="domain" description="SMP-LTD" evidence="11">
    <location>
        <begin position="604"/>
        <end position="791"/>
    </location>
</feature>
<evidence type="ECO:0000256" key="6">
    <source>
        <dbReference type="ARBA" id="ARBA00023055"/>
    </source>
</evidence>
<dbReference type="PANTHER" id="PTHR13466">
    <property type="entry name" value="TEX2 PROTEIN-RELATED"/>
    <property type="match status" value="1"/>
</dbReference>
<keyword evidence="5 10" id="KW-1133">Transmembrane helix</keyword>